<evidence type="ECO:0000313" key="4">
    <source>
        <dbReference type="EMBL" id="GAA0724818.1"/>
    </source>
</evidence>
<organism evidence="4 5">
    <name type="scientific">Clostridium malenominatum</name>
    <dbReference type="NCBI Taxonomy" id="1539"/>
    <lineage>
        <taxon>Bacteria</taxon>
        <taxon>Bacillati</taxon>
        <taxon>Bacillota</taxon>
        <taxon>Clostridia</taxon>
        <taxon>Eubacteriales</taxon>
        <taxon>Clostridiaceae</taxon>
        <taxon>Clostridium</taxon>
    </lineage>
</organism>
<keyword evidence="2" id="KW-1283">Bacterial microcompartment</keyword>
<evidence type="ECO:0000313" key="5">
    <source>
        <dbReference type="Proteomes" id="UP001500339"/>
    </source>
</evidence>
<dbReference type="PANTHER" id="PTHR33941:SF11">
    <property type="entry name" value="BACTERIAL MICROCOMPARTMENT SHELL PROTEIN PDUJ"/>
    <property type="match status" value="1"/>
</dbReference>
<dbReference type="CDD" id="cd06169">
    <property type="entry name" value="BMC"/>
    <property type="match status" value="1"/>
</dbReference>
<keyword evidence="5" id="KW-1185">Reference proteome</keyword>
<proteinExistence type="predicted"/>
<comment type="subcellular location">
    <subcellularLocation>
        <location evidence="1">Bacterial microcompartment</location>
    </subcellularLocation>
</comment>
<gene>
    <name evidence="4" type="ORF">GCM10008905_19290</name>
</gene>
<accession>A0ABP3U5F6</accession>
<evidence type="ECO:0000259" key="3">
    <source>
        <dbReference type="SMART" id="SM00877"/>
    </source>
</evidence>
<dbReference type="Gene3D" id="3.30.70.1710">
    <property type="match status" value="1"/>
</dbReference>
<dbReference type="RefSeq" id="WP_343769171.1">
    <property type="nucleotide sequence ID" value="NZ_BAAACF010000001.1"/>
</dbReference>
<dbReference type="SMART" id="SM00877">
    <property type="entry name" value="BMC"/>
    <property type="match status" value="1"/>
</dbReference>
<dbReference type="PANTHER" id="PTHR33941">
    <property type="entry name" value="PROPANEDIOL UTILIZATION PROTEIN PDUA"/>
    <property type="match status" value="1"/>
</dbReference>
<evidence type="ECO:0000256" key="2">
    <source>
        <dbReference type="ARBA" id="ARBA00024446"/>
    </source>
</evidence>
<name>A0ABP3U5F6_9CLOT</name>
<sequence>MNKKALGLLEVQGYSVALAAMDKACKSADIKIMAMDCNNPKGGDGAFIPVVVQVKFIGSVSDVNVALEVAREVASGYIPKEEILTSCIPSYHEDLQDILNVGKVKKK</sequence>
<dbReference type="Pfam" id="PF00936">
    <property type="entry name" value="BMC"/>
    <property type="match status" value="1"/>
</dbReference>
<evidence type="ECO:0000256" key="1">
    <source>
        <dbReference type="ARBA" id="ARBA00024322"/>
    </source>
</evidence>
<dbReference type="InterPro" id="IPR050575">
    <property type="entry name" value="BMC_shell"/>
</dbReference>
<dbReference type="InterPro" id="IPR000249">
    <property type="entry name" value="BMC_dom"/>
</dbReference>
<dbReference type="InterPro" id="IPR037233">
    <property type="entry name" value="CcmK-like_sf"/>
</dbReference>
<reference evidence="5" key="1">
    <citation type="journal article" date="2019" name="Int. J. Syst. Evol. Microbiol.">
        <title>The Global Catalogue of Microorganisms (GCM) 10K type strain sequencing project: providing services to taxonomists for standard genome sequencing and annotation.</title>
        <authorList>
            <consortium name="The Broad Institute Genomics Platform"/>
            <consortium name="The Broad Institute Genome Sequencing Center for Infectious Disease"/>
            <person name="Wu L."/>
            <person name="Ma J."/>
        </authorList>
    </citation>
    <scope>NUCLEOTIDE SEQUENCE [LARGE SCALE GENOMIC DNA]</scope>
    <source>
        <strain evidence="5">JCM 1405</strain>
    </source>
</reference>
<feature type="domain" description="Bacterial microcompartment" evidence="3">
    <location>
        <begin position="4"/>
        <end position="91"/>
    </location>
</feature>
<dbReference type="EMBL" id="BAAACF010000001">
    <property type="protein sequence ID" value="GAA0724818.1"/>
    <property type="molecule type" value="Genomic_DNA"/>
</dbReference>
<dbReference type="SUPFAM" id="SSF143414">
    <property type="entry name" value="CcmK-like"/>
    <property type="match status" value="1"/>
</dbReference>
<dbReference type="Proteomes" id="UP001500339">
    <property type="component" value="Unassembled WGS sequence"/>
</dbReference>
<comment type="caution">
    <text evidence="4">The sequence shown here is derived from an EMBL/GenBank/DDBJ whole genome shotgun (WGS) entry which is preliminary data.</text>
</comment>
<protein>
    <recommendedName>
        <fullName evidence="3">Bacterial microcompartment domain-containing protein</fullName>
    </recommendedName>
</protein>